<keyword evidence="2" id="KW-1185">Reference proteome</keyword>
<evidence type="ECO:0000313" key="1">
    <source>
        <dbReference type="EMBL" id="UMM40876.1"/>
    </source>
</evidence>
<dbReference type="AlphaFoldDB" id="A0AAE9JQ09"/>
<accession>A0AAE9JQ09</accession>
<evidence type="ECO:0000313" key="2">
    <source>
        <dbReference type="Proteomes" id="UP000829354"/>
    </source>
</evidence>
<organism evidence="1 2">
    <name type="scientific">Caenorhabditis briggsae</name>
    <dbReference type="NCBI Taxonomy" id="6238"/>
    <lineage>
        <taxon>Eukaryota</taxon>
        <taxon>Metazoa</taxon>
        <taxon>Ecdysozoa</taxon>
        <taxon>Nematoda</taxon>
        <taxon>Chromadorea</taxon>
        <taxon>Rhabditida</taxon>
        <taxon>Rhabditina</taxon>
        <taxon>Rhabditomorpha</taxon>
        <taxon>Rhabditoidea</taxon>
        <taxon>Rhabditidae</taxon>
        <taxon>Peloderinae</taxon>
        <taxon>Caenorhabditis</taxon>
    </lineage>
</organism>
<sequence length="149" mass="16942">MANRAVPPLCMFSGEVLLFSNSSIILQEGNYKKAIRQQEVPVPGSQENLCPSAKKIKEKHEKSLEKNLEDHMKKCQSTSDIFNLNRMRTNMLIMEVFWHIGTTVVIAGAPTIDRTGFNLFLEYREHVRIGKVMNYLHAKTAPLDPLGQQ</sequence>
<gene>
    <name evidence="1" type="ORF">L5515_017379</name>
</gene>
<dbReference type="Proteomes" id="UP000829354">
    <property type="component" value="Chromosome X"/>
</dbReference>
<reference evidence="1 2" key="1">
    <citation type="submission" date="2022-04" db="EMBL/GenBank/DDBJ databases">
        <title>Chromosome-level reference genomes for two strains of Caenorhabditis briggsae: an improved platform for comparative genomics.</title>
        <authorList>
            <person name="Stevens L."/>
            <person name="Andersen E."/>
        </authorList>
    </citation>
    <scope>NUCLEOTIDE SEQUENCE [LARGE SCALE GENOMIC DNA]</scope>
    <source>
        <strain evidence="1">VX34</strain>
        <tissue evidence="1">Whole-organism</tissue>
    </source>
</reference>
<protein>
    <submittedName>
        <fullName evidence="1">Uncharacterized protein</fullName>
    </submittedName>
</protein>
<name>A0AAE9JQ09_CAEBR</name>
<dbReference type="EMBL" id="CP092625">
    <property type="protein sequence ID" value="UMM40876.1"/>
    <property type="molecule type" value="Genomic_DNA"/>
</dbReference>
<proteinExistence type="predicted"/>